<gene>
    <name evidence="9" type="ORF">BIY22_05190</name>
</gene>
<evidence type="ECO:0000313" key="10">
    <source>
        <dbReference type="Proteomes" id="UP000186313"/>
    </source>
</evidence>
<dbReference type="GO" id="GO:0005886">
    <property type="term" value="C:plasma membrane"/>
    <property type="evidence" value="ECO:0007669"/>
    <property type="project" value="UniProtKB-SubCell"/>
</dbReference>
<dbReference type="STRING" id="1381081.BIY22_05190"/>
<dbReference type="PANTHER" id="PTHR35334">
    <property type="entry name" value="SERINE TRANSPORTER"/>
    <property type="match status" value="1"/>
</dbReference>
<sequence length="428" mass="47889">MSSITATSQLEKHQYKKIPLTGYDAGWILLNIGMAIGAGTVVVPVQIGLKGIWVFIAAFLIAYPATYMLQNLYLKTLSESDLCEDYSNIISQYLGKNWGMALGIMYFIMLVHGMFIYSTAIIYDSASYLTTFGVTDSVLSESVLYTVAVLSALIFIASRGEQLLFKISGPMVVVKVSIIVLLGVVMIPHWDFNNIKAFPSMADFSRDVLLTIPFAFFSAVFIQILNPMNIAYRKREEDKEVATFKAIRVHRISFIILISIIIFFSFSFSFSISYEQALEAFNSNISALAMAAKVIPGKLVHIMTVLLNVSAVVTAFFGIYLGFQEAVKGILVNIIQRFIPEDQINHQMLSVGTYLFIVTLLTFWVSLGFSVVIFFHIASPLYGIVSCLIPCYLVYRVNKLHKFQGLQAKCVLLFGLLLVISPFFKFFE</sequence>
<dbReference type="GO" id="GO:0003333">
    <property type="term" value="P:amino acid transmembrane transport"/>
    <property type="evidence" value="ECO:0007669"/>
    <property type="project" value="InterPro"/>
</dbReference>
<comment type="subcellular location">
    <subcellularLocation>
        <location evidence="1">Cell inner membrane</location>
        <topology evidence="1">Multi-pass membrane protein</topology>
    </subcellularLocation>
</comment>
<protein>
    <submittedName>
        <fullName evidence="9">Transporter</fullName>
    </submittedName>
</protein>
<dbReference type="PANTHER" id="PTHR35334:SF5">
    <property type="entry name" value="INNER MEMBRANE TRANSPORT PROTEIN YHJV"/>
    <property type="match status" value="1"/>
</dbReference>
<evidence type="ECO:0000256" key="7">
    <source>
        <dbReference type="ARBA" id="ARBA00023136"/>
    </source>
</evidence>
<comment type="caution">
    <text evidence="9">The sequence shown here is derived from an EMBL/GenBank/DDBJ whole genome shotgun (WGS) entry which is preliminary data.</text>
</comment>
<keyword evidence="3" id="KW-1003">Cell membrane</keyword>
<dbReference type="EMBL" id="MJMJ01000012">
    <property type="protein sequence ID" value="OLQ90395.1"/>
    <property type="molecule type" value="Genomic_DNA"/>
</dbReference>
<evidence type="ECO:0000313" key="9">
    <source>
        <dbReference type="EMBL" id="OLQ90395.1"/>
    </source>
</evidence>
<dbReference type="RefSeq" id="WP_075707966.1">
    <property type="nucleotide sequence ID" value="NZ_MJMJ01000012.1"/>
</dbReference>
<feature type="transmembrane region" description="Helical" evidence="8">
    <location>
        <begin position="406"/>
        <end position="424"/>
    </location>
</feature>
<feature type="transmembrane region" description="Helical" evidence="8">
    <location>
        <begin position="373"/>
        <end position="394"/>
    </location>
</feature>
<keyword evidence="7 8" id="KW-0472">Membrane</keyword>
<feature type="transmembrane region" description="Helical" evidence="8">
    <location>
        <begin position="172"/>
        <end position="190"/>
    </location>
</feature>
<evidence type="ECO:0000256" key="4">
    <source>
        <dbReference type="ARBA" id="ARBA00022519"/>
    </source>
</evidence>
<dbReference type="OrthoDB" id="1673656at2"/>
<feature type="transmembrane region" description="Helical" evidence="8">
    <location>
        <begin position="252"/>
        <end position="274"/>
    </location>
</feature>
<organism evidence="9 10">
    <name type="scientific">Vibrio panuliri</name>
    <dbReference type="NCBI Taxonomy" id="1381081"/>
    <lineage>
        <taxon>Bacteria</taxon>
        <taxon>Pseudomonadati</taxon>
        <taxon>Pseudomonadota</taxon>
        <taxon>Gammaproteobacteria</taxon>
        <taxon>Vibrionales</taxon>
        <taxon>Vibrionaceae</taxon>
        <taxon>Vibrio</taxon>
    </lineage>
</organism>
<keyword evidence="5 8" id="KW-0812">Transmembrane</keyword>
<evidence type="ECO:0000256" key="5">
    <source>
        <dbReference type="ARBA" id="ARBA00022692"/>
    </source>
</evidence>
<name>A0A1Q9HJ90_9VIBR</name>
<feature type="transmembrane region" description="Helical" evidence="8">
    <location>
        <begin position="344"/>
        <end position="367"/>
    </location>
</feature>
<evidence type="ECO:0000256" key="6">
    <source>
        <dbReference type="ARBA" id="ARBA00022989"/>
    </source>
</evidence>
<evidence type="ECO:0000256" key="2">
    <source>
        <dbReference type="ARBA" id="ARBA00022448"/>
    </source>
</evidence>
<dbReference type="InterPro" id="IPR018227">
    <property type="entry name" value="Amino_acid_transport_2"/>
</dbReference>
<reference evidence="9 10" key="1">
    <citation type="submission" date="2016-09" db="EMBL/GenBank/DDBJ databases">
        <title>Genomic Taxonomy of the Vibrionaceae.</title>
        <authorList>
            <person name="Gonzalez-Castillo A."/>
            <person name="Gomez-Gil B."/>
            <person name="Enciso-Ibarra K."/>
        </authorList>
    </citation>
    <scope>NUCLEOTIDE SEQUENCE [LARGE SCALE GENOMIC DNA]</scope>
    <source>
        <strain evidence="9 10">CAIM 703</strain>
    </source>
</reference>
<evidence type="ECO:0000256" key="1">
    <source>
        <dbReference type="ARBA" id="ARBA00004429"/>
    </source>
</evidence>
<keyword evidence="6 8" id="KW-1133">Transmembrane helix</keyword>
<feature type="transmembrane region" description="Helical" evidence="8">
    <location>
        <begin position="210"/>
        <end position="232"/>
    </location>
</feature>
<evidence type="ECO:0000256" key="8">
    <source>
        <dbReference type="SAM" id="Phobius"/>
    </source>
</evidence>
<keyword evidence="2" id="KW-0813">Transport</keyword>
<dbReference type="Proteomes" id="UP000186313">
    <property type="component" value="Unassembled WGS sequence"/>
</dbReference>
<evidence type="ECO:0000256" key="3">
    <source>
        <dbReference type="ARBA" id="ARBA00022475"/>
    </source>
</evidence>
<feature type="transmembrane region" description="Helical" evidence="8">
    <location>
        <begin position="143"/>
        <end position="160"/>
    </location>
</feature>
<dbReference type="Gene3D" id="1.20.1740.10">
    <property type="entry name" value="Amino acid/polyamine transporter I"/>
    <property type="match status" value="1"/>
</dbReference>
<proteinExistence type="predicted"/>
<feature type="transmembrane region" description="Helical" evidence="8">
    <location>
        <begin position="299"/>
        <end position="323"/>
    </location>
</feature>
<feature type="transmembrane region" description="Helical" evidence="8">
    <location>
        <begin position="51"/>
        <end position="69"/>
    </location>
</feature>
<accession>A0A1Q9HJ90</accession>
<dbReference type="AlphaFoldDB" id="A0A1Q9HJ90"/>
<feature type="transmembrane region" description="Helical" evidence="8">
    <location>
        <begin position="98"/>
        <end position="123"/>
    </location>
</feature>
<feature type="transmembrane region" description="Helical" evidence="8">
    <location>
        <begin position="21"/>
        <end position="45"/>
    </location>
</feature>
<keyword evidence="4" id="KW-0997">Cell inner membrane</keyword>